<evidence type="ECO:0000313" key="3">
    <source>
        <dbReference type="Proteomes" id="UP000824088"/>
    </source>
</evidence>
<reference evidence="2" key="1">
    <citation type="submission" date="2020-10" db="EMBL/GenBank/DDBJ databases">
        <authorList>
            <person name="Gilroy R."/>
        </authorList>
    </citation>
    <scope>NUCLEOTIDE SEQUENCE</scope>
    <source>
        <strain evidence="2">1063</strain>
    </source>
</reference>
<organism evidence="2 3">
    <name type="scientific">Candidatus Limadaptatus stercorigallinarum</name>
    <dbReference type="NCBI Taxonomy" id="2840845"/>
    <lineage>
        <taxon>Bacteria</taxon>
        <taxon>Bacillati</taxon>
        <taxon>Bacillota</taxon>
        <taxon>Clostridia</taxon>
        <taxon>Eubacteriales</taxon>
        <taxon>Candidatus Limadaptatus</taxon>
    </lineage>
</organism>
<protein>
    <submittedName>
        <fullName evidence="2">Uncharacterized protein</fullName>
    </submittedName>
</protein>
<name>A0A9D1HST5_9FIRM</name>
<evidence type="ECO:0000256" key="1">
    <source>
        <dbReference type="SAM" id="Phobius"/>
    </source>
</evidence>
<gene>
    <name evidence="2" type="ORF">IAD51_00445</name>
</gene>
<keyword evidence="1" id="KW-1133">Transmembrane helix</keyword>
<dbReference type="EMBL" id="DVMN01000007">
    <property type="protein sequence ID" value="HIU20700.1"/>
    <property type="molecule type" value="Genomic_DNA"/>
</dbReference>
<feature type="transmembrane region" description="Helical" evidence="1">
    <location>
        <begin position="21"/>
        <end position="41"/>
    </location>
</feature>
<accession>A0A9D1HST5</accession>
<feature type="transmembrane region" description="Helical" evidence="1">
    <location>
        <begin position="182"/>
        <end position="205"/>
    </location>
</feature>
<keyword evidence="1" id="KW-0472">Membrane</keyword>
<dbReference type="AlphaFoldDB" id="A0A9D1HST5"/>
<dbReference type="Proteomes" id="UP000824088">
    <property type="component" value="Unassembled WGS sequence"/>
</dbReference>
<comment type="caution">
    <text evidence="2">The sequence shown here is derived from an EMBL/GenBank/DDBJ whole genome shotgun (WGS) entry which is preliminary data.</text>
</comment>
<sequence>MTRGGTADAREGGIRRFARTFAAVAVLVLSVFCLAACGAPADEGGAEYSASVMRLYGWRTGEDGSVYALFTTAQTETVYAEAACETVSYAVSDGAFYRVSGYGVRFDAASAAETALACAPAETGASYENLKIVFVYATMNESIASDGERSESDGVYLHTVTASPTDGEVTFEATLRSSVSGAWYAVLAASAVAALAVCVAVVLIVRRRKWRKKTM</sequence>
<proteinExistence type="predicted"/>
<keyword evidence="1" id="KW-0812">Transmembrane</keyword>
<evidence type="ECO:0000313" key="2">
    <source>
        <dbReference type="EMBL" id="HIU20700.1"/>
    </source>
</evidence>
<reference evidence="2" key="2">
    <citation type="journal article" date="2021" name="PeerJ">
        <title>Extensive microbial diversity within the chicken gut microbiome revealed by metagenomics and culture.</title>
        <authorList>
            <person name="Gilroy R."/>
            <person name="Ravi A."/>
            <person name="Getino M."/>
            <person name="Pursley I."/>
            <person name="Horton D.L."/>
            <person name="Alikhan N.F."/>
            <person name="Baker D."/>
            <person name="Gharbi K."/>
            <person name="Hall N."/>
            <person name="Watson M."/>
            <person name="Adriaenssens E.M."/>
            <person name="Foster-Nyarko E."/>
            <person name="Jarju S."/>
            <person name="Secka A."/>
            <person name="Antonio M."/>
            <person name="Oren A."/>
            <person name="Chaudhuri R.R."/>
            <person name="La Ragione R."/>
            <person name="Hildebrand F."/>
            <person name="Pallen M.J."/>
        </authorList>
    </citation>
    <scope>NUCLEOTIDE SEQUENCE</scope>
    <source>
        <strain evidence="2">1063</strain>
    </source>
</reference>